<keyword evidence="4" id="KW-1185">Reference proteome</keyword>
<evidence type="ECO:0000256" key="1">
    <source>
        <dbReference type="SAM" id="SignalP"/>
    </source>
</evidence>
<dbReference type="InterPro" id="IPR007210">
    <property type="entry name" value="ABC_Gly_betaine_transp_sub-bd"/>
</dbReference>
<dbReference type="SUPFAM" id="SSF53850">
    <property type="entry name" value="Periplasmic binding protein-like II"/>
    <property type="match status" value="1"/>
</dbReference>
<dbReference type="CDD" id="cd13641">
    <property type="entry name" value="PBP2_HisX_like"/>
    <property type="match status" value="1"/>
</dbReference>
<feature type="domain" description="ABC-type glycine betaine transport system substrate-binding" evidence="2">
    <location>
        <begin position="35"/>
        <end position="322"/>
    </location>
</feature>
<evidence type="ECO:0000313" key="3">
    <source>
        <dbReference type="EMBL" id="AIO34645.1"/>
    </source>
</evidence>
<evidence type="ECO:0000259" key="2">
    <source>
        <dbReference type="Pfam" id="PF04069"/>
    </source>
</evidence>
<gene>
    <name evidence="3" type="ORF">DM39_4745</name>
</gene>
<feature type="signal peptide" evidence="1">
    <location>
        <begin position="1"/>
        <end position="24"/>
    </location>
</feature>
<name>A0AAN0RVS0_9BURK</name>
<keyword evidence="1" id="KW-0732">Signal</keyword>
<sequence>MQIRRLKTVLLAAAAILSAPAAHAAGAAGACADGKTVHFAGVTWESGSFSTEVLRQILEKGYGCKTDVVPGSTAATETALARNDLQVWSEQWTGRSEIVAKAVSAGTVKLVGDTLPGGTKEGWFVPEYVVKGDATRKIKPVAPGLASVDDLPKFKQVFADEEEPDKGRFLNCPTGWDCERVNTRLLRVLKLDQSYTNFHPGTGAALDAAIASAYQRGAPILFYYWGPAALMAKYKFVALKMPAYNEACWKTLREESATNQCASSYMVSHLKIGVSKPFYDANPALVSVFEKVSFPMDYLNQTILDMTTKKIDGAAMATQFLKTRADLWKQWVPADVAQKIAGSLKGA</sequence>
<dbReference type="EMBL" id="CP007784">
    <property type="protein sequence ID" value="AIO34645.1"/>
    <property type="molecule type" value="Genomic_DNA"/>
</dbReference>
<dbReference type="GO" id="GO:0043190">
    <property type="term" value="C:ATP-binding cassette (ABC) transporter complex"/>
    <property type="evidence" value="ECO:0007669"/>
    <property type="project" value="InterPro"/>
</dbReference>
<dbReference type="Gene3D" id="3.10.105.10">
    <property type="entry name" value="Dipeptide-binding Protein, Domain 3"/>
    <property type="match status" value="1"/>
</dbReference>
<evidence type="ECO:0000313" key="4">
    <source>
        <dbReference type="Proteomes" id="UP000029413"/>
    </source>
</evidence>
<dbReference type="GO" id="GO:0022857">
    <property type="term" value="F:transmembrane transporter activity"/>
    <property type="evidence" value="ECO:0007669"/>
    <property type="project" value="InterPro"/>
</dbReference>
<dbReference type="KEGG" id="bcen:DM39_4745"/>
<reference evidence="3 4" key="1">
    <citation type="submission" date="2014-05" db="EMBL/GenBank/DDBJ databases">
        <authorList>
            <person name="Bishop-Lilly K.A."/>
            <person name="Broomall S.M."/>
            <person name="Chain P.S."/>
            <person name="Chertkov O."/>
            <person name="Coyne S.R."/>
            <person name="Daligault H.E."/>
            <person name="Davenport K.W."/>
            <person name="Erkkila T."/>
            <person name="Frey K.G."/>
            <person name="Gibbons H.S."/>
            <person name="Gu W."/>
            <person name="Jaissle J."/>
            <person name="Johnson S.L."/>
            <person name="Koroleva G.I."/>
            <person name="Ladner J.T."/>
            <person name="Lo C.-C."/>
            <person name="Minogue T.D."/>
            <person name="Munk C."/>
            <person name="Palacios G.F."/>
            <person name="Redden C.L."/>
            <person name="Rosenzweig C.N."/>
            <person name="Scholz M.B."/>
            <person name="Teshima H."/>
            <person name="Xu Y."/>
        </authorList>
    </citation>
    <scope>NUCLEOTIDE SEQUENCE [LARGE SCALE GENOMIC DNA]</scope>
    <source>
        <strain evidence="3 4">DDS 22E-1</strain>
    </source>
</reference>
<accession>A0AAN0RVS0</accession>
<dbReference type="PROSITE" id="PS51257">
    <property type="entry name" value="PROKAR_LIPOPROTEIN"/>
    <property type="match status" value="1"/>
</dbReference>
<dbReference type="AlphaFoldDB" id="A0AAN0RVS0"/>
<proteinExistence type="predicted"/>
<organism evidence="3 4">
    <name type="scientific">Burkholderia cenocepacia</name>
    <dbReference type="NCBI Taxonomy" id="95486"/>
    <lineage>
        <taxon>Bacteria</taxon>
        <taxon>Pseudomonadati</taxon>
        <taxon>Pseudomonadota</taxon>
        <taxon>Betaproteobacteria</taxon>
        <taxon>Burkholderiales</taxon>
        <taxon>Burkholderiaceae</taxon>
        <taxon>Burkholderia</taxon>
        <taxon>Burkholderia cepacia complex</taxon>
    </lineage>
</organism>
<dbReference type="Gene3D" id="3.40.190.100">
    <property type="entry name" value="Glycine betaine-binding periplasmic protein, domain 2"/>
    <property type="match status" value="1"/>
</dbReference>
<dbReference type="Proteomes" id="UP000029413">
    <property type="component" value="Chromosome 2"/>
</dbReference>
<dbReference type="Pfam" id="PF04069">
    <property type="entry name" value="OpuAC"/>
    <property type="match status" value="1"/>
</dbReference>
<protein>
    <submittedName>
        <fullName evidence="3">Substrate binding domain of ABC-type glycine betaine transport system family protein</fullName>
    </submittedName>
</protein>
<feature type="chain" id="PRO_5042997292" evidence="1">
    <location>
        <begin position="25"/>
        <end position="347"/>
    </location>
</feature>